<dbReference type="EMBL" id="FOLI01000007">
    <property type="protein sequence ID" value="SFC19257.1"/>
    <property type="molecule type" value="Genomic_DNA"/>
</dbReference>
<keyword evidence="12" id="KW-0375">Hydrogen ion transport</keyword>
<evidence type="ECO:0000256" key="1">
    <source>
        <dbReference type="ARBA" id="ARBA00003543"/>
    </source>
</evidence>
<evidence type="ECO:0000259" key="15">
    <source>
        <dbReference type="Pfam" id="PF00401"/>
    </source>
</evidence>
<dbReference type="STRING" id="283737.SAMN05660453_1279"/>
<comment type="subcellular location">
    <subcellularLocation>
        <location evidence="2 12">Cell membrane</location>
        <topology evidence="2 12">Peripheral membrane protein</topology>
    </subcellularLocation>
</comment>
<keyword evidence="8 12" id="KW-0139">CF(1)</keyword>
<evidence type="ECO:0000256" key="6">
    <source>
        <dbReference type="ARBA" id="ARBA00023065"/>
    </source>
</evidence>
<evidence type="ECO:0000256" key="11">
    <source>
        <dbReference type="ARBA" id="ARBA00031795"/>
    </source>
</evidence>
<evidence type="ECO:0000256" key="12">
    <source>
        <dbReference type="HAMAP-Rule" id="MF_00530"/>
    </source>
</evidence>
<proteinExistence type="inferred from homology"/>
<dbReference type="InterPro" id="IPR020546">
    <property type="entry name" value="ATP_synth_F1_dsu/esu_N"/>
</dbReference>
<dbReference type="CDD" id="cd12152">
    <property type="entry name" value="F1-ATPase_delta"/>
    <property type="match status" value="1"/>
</dbReference>
<dbReference type="Pfam" id="PF00401">
    <property type="entry name" value="ATP-synt_DE"/>
    <property type="match status" value="1"/>
</dbReference>
<dbReference type="InterPro" id="IPR001469">
    <property type="entry name" value="ATP_synth_F1_dsu/esu"/>
</dbReference>
<accession>A0A1I1H5H9</accession>
<protein>
    <recommendedName>
        <fullName evidence="4 12">ATP synthase epsilon chain</fullName>
    </recommendedName>
    <alternativeName>
        <fullName evidence="11 12">ATP synthase F1 sector epsilon subunit</fullName>
    </alternativeName>
    <alternativeName>
        <fullName evidence="10 12">F-ATPase epsilon subunit</fullName>
    </alternativeName>
</protein>
<dbReference type="PANTHER" id="PTHR13822:SF10">
    <property type="entry name" value="ATP SYNTHASE EPSILON CHAIN, CHLOROPLASTIC"/>
    <property type="match status" value="1"/>
</dbReference>
<feature type="domain" description="ATP synthase F1 complex delta/epsilon subunit N-terminal" evidence="16">
    <location>
        <begin position="12"/>
        <end position="90"/>
    </location>
</feature>
<keyword evidence="12" id="KW-1003">Cell membrane</keyword>
<name>A0A1I1H5H9_9LACO</name>
<comment type="similarity">
    <text evidence="3 12 13">Belongs to the ATPase epsilon chain family.</text>
</comment>
<dbReference type="SUPFAM" id="SSF51344">
    <property type="entry name" value="Epsilon subunit of F1F0-ATP synthase N-terminal domain"/>
    <property type="match status" value="1"/>
</dbReference>
<gene>
    <name evidence="12" type="primary">atpC</name>
    <name evidence="17" type="ORF">SAMN05660453_1279</name>
</gene>
<keyword evidence="18" id="KW-1185">Reference proteome</keyword>
<comment type="subunit">
    <text evidence="12 13">F-type ATPases have 2 components, CF(1) - the catalytic core - and CF(0) - the membrane proton channel. CF(1) has five subunits: alpha(3), beta(3), gamma(1), delta(1), epsilon(1). CF(0) has three main subunits: a, b and c.</text>
</comment>
<dbReference type="NCBIfam" id="NF001846">
    <property type="entry name" value="PRK00571.1-3"/>
    <property type="match status" value="1"/>
</dbReference>
<evidence type="ECO:0000256" key="3">
    <source>
        <dbReference type="ARBA" id="ARBA00005712"/>
    </source>
</evidence>
<dbReference type="InterPro" id="IPR036771">
    <property type="entry name" value="ATPsynth_dsu/esu_N"/>
</dbReference>
<reference evidence="18" key="1">
    <citation type="submission" date="2016-10" db="EMBL/GenBank/DDBJ databases">
        <authorList>
            <person name="Varghese N."/>
            <person name="Submissions S."/>
        </authorList>
    </citation>
    <scope>NUCLEOTIDE SEQUENCE [LARGE SCALE GENOMIC DNA]</scope>
    <source>
        <strain evidence="18">DSM 19113</strain>
    </source>
</reference>
<evidence type="ECO:0000256" key="5">
    <source>
        <dbReference type="ARBA" id="ARBA00022448"/>
    </source>
</evidence>
<dbReference type="OrthoDB" id="9804110at2"/>
<feature type="domain" description="ATP synthase epsilon subunit C-terminal" evidence="15">
    <location>
        <begin position="94"/>
        <end position="141"/>
    </location>
</feature>
<evidence type="ECO:0000313" key="18">
    <source>
        <dbReference type="Proteomes" id="UP000199376"/>
    </source>
</evidence>
<dbReference type="GO" id="GO:0046933">
    <property type="term" value="F:proton-transporting ATP synthase activity, rotational mechanism"/>
    <property type="evidence" value="ECO:0007669"/>
    <property type="project" value="UniProtKB-UniRule"/>
</dbReference>
<dbReference type="InterPro" id="IPR036794">
    <property type="entry name" value="ATP_F1_dsu/esu_C_sf"/>
</dbReference>
<evidence type="ECO:0000256" key="9">
    <source>
        <dbReference type="ARBA" id="ARBA00023310"/>
    </source>
</evidence>
<keyword evidence="6 12" id="KW-0406">Ion transport</keyword>
<evidence type="ECO:0000256" key="8">
    <source>
        <dbReference type="ARBA" id="ARBA00023196"/>
    </source>
</evidence>
<dbReference type="Gene3D" id="1.20.5.440">
    <property type="entry name" value="ATP synthase delta/epsilon subunit, C-terminal domain"/>
    <property type="match status" value="1"/>
</dbReference>
<dbReference type="InterPro" id="IPR020547">
    <property type="entry name" value="ATP_synth_F1_esu_C"/>
</dbReference>
<dbReference type="NCBIfam" id="TIGR01216">
    <property type="entry name" value="ATP_synt_epsi"/>
    <property type="match status" value="1"/>
</dbReference>
<keyword evidence="7 12" id="KW-0472">Membrane</keyword>
<evidence type="ECO:0000256" key="2">
    <source>
        <dbReference type="ARBA" id="ARBA00004202"/>
    </source>
</evidence>
<evidence type="ECO:0000256" key="14">
    <source>
        <dbReference type="SAM" id="Coils"/>
    </source>
</evidence>
<evidence type="ECO:0000256" key="10">
    <source>
        <dbReference type="ARBA" id="ARBA00030215"/>
    </source>
</evidence>
<comment type="function">
    <text evidence="1 12">Produces ATP from ADP in the presence of a proton gradient across the membrane.</text>
</comment>
<evidence type="ECO:0000259" key="16">
    <source>
        <dbReference type="Pfam" id="PF02823"/>
    </source>
</evidence>
<dbReference type="Gene3D" id="2.60.15.10">
    <property type="entry name" value="F0F1 ATP synthase delta/epsilon subunit, N-terminal"/>
    <property type="match status" value="1"/>
</dbReference>
<keyword evidence="9 12" id="KW-0066">ATP synthesis</keyword>
<dbReference type="AlphaFoldDB" id="A0A1I1H5H9"/>
<dbReference type="GO" id="GO:0005886">
    <property type="term" value="C:plasma membrane"/>
    <property type="evidence" value="ECO:0007669"/>
    <property type="project" value="UniProtKB-SubCell"/>
</dbReference>
<dbReference type="RefSeq" id="WP_091503131.1">
    <property type="nucleotide sequence ID" value="NZ_FOLI01000007.1"/>
</dbReference>
<dbReference type="HAMAP" id="MF_00530">
    <property type="entry name" value="ATP_synth_epsil_bac"/>
    <property type="match status" value="1"/>
</dbReference>
<dbReference type="Proteomes" id="UP000199376">
    <property type="component" value="Unassembled WGS sequence"/>
</dbReference>
<keyword evidence="14" id="KW-0175">Coiled coil</keyword>
<dbReference type="PANTHER" id="PTHR13822">
    <property type="entry name" value="ATP SYNTHASE DELTA/EPSILON CHAIN"/>
    <property type="match status" value="1"/>
</dbReference>
<evidence type="ECO:0000256" key="4">
    <source>
        <dbReference type="ARBA" id="ARBA00014480"/>
    </source>
</evidence>
<evidence type="ECO:0000313" key="17">
    <source>
        <dbReference type="EMBL" id="SFC19257.1"/>
    </source>
</evidence>
<feature type="coiled-coil region" evidence="14">
    <location>
        <begin position="98"/>
        <end position="125"/>
    </location>
</feature>
<keyword evidence="5 12" id="KW-0813">Transport</keyword>
<sequence length="147" mass="15859">MAEQEQQQTGITVRIVTPDGQVFDQSGSEIAVINTKGGQMGIMAGHEPILAALAIDEMIVKKDNQQRSLAVNGGVAEFSHNLLTVIADSAEVADDIDVDRAKSAKERAQARLAEAQKVNDNREIKMAQVALMRAVNRIHVASIRSGR</sequence>
<dbReference type="GO" id="GO:0005524">
    <property type="term" value="F:ATP binding"/>
    <property type="evidence" value="ECO:0007669"/>
    <property type="project" value="UniProtKB-UniRule"/>
</dbReference>
<evidence type="ECO:0000256" key="7">
    <source>
        <dbReference type="ARBA" id="ARBA00023136"/>
    </source>
</evidence>
<dbReference type="GO" id="GO:0045259">
    <property type="term" value="C:proton-transporting ATP synthase complex"/>
    <property type="evidence" value="ECO:0007669"/>
    <property type="project" value="UniProtKB-KW"/>
</dbReference>
<evidence type="ECO:0000256" key="13">
    <source>
        <dbReference type="RuleBase" id="RU003656"/>
    </source>
</evidence>
<dbReference type="Pfam" id="PF02823">
    <property type="entry name" value="ATP-synt_DE_N"/>
    <property type="match status" value="1"/>
</dbReference>
<organism evidence="17 18">
    <name type="scientific">Fructobacillus durionis</name>
    <dbReference type="NCBI Taxonomy" id="283737"/>
    <lineage>
        <taxon>Bacteria</taxon>
        <taxon>Bacillati</taxon>
        <taxon>Bacillota</taxon>
        <taxon>Bacilli</taxon>
        <taxon>Lactobacillales</taxon>
        <taxon>Lactobacillaceae</taxon>
        <taxon>Fructobacillus</taxon>
    </lineage>
</organism>
<dbReference type="SUPFAM" id="SSF46604">
    <property type="entry name" value="Epsilon subunit of F1F0-ATP synthase C-terminal domain"/>
    <property type="match status" value="1"/>
</dbReference>